<feature type="chain" id="PRO_5037507048" evidence="1">
    <location>
        <begin position="25"/>
        <end position="171"/>
    </location>
</feature>
<evidence type="ECO:0000313" key="3">
    <source>
        <dbReference type="Proteomes" id="UP000673447"/>
    </source>
</evidence>
<dbReference type="EMBL" id="JAGKTC010000003">
    <property type="protein sequence ID" value="MBP3985224.1"/>
    <property type="molecule type" value="Genomic_DNA"/>
</dbReference>
<dbReference type="AlphaFoldDB" id="A0A940X3H0"/>
<gene>
    <name evidence="2" type="ORF">J5837_12480</name>
</gene>
<dbReference type="Proteomes" id="UP000673447">
    <property type="component" value="Unassembled WGS sequence"/>
</dbReference>
<protein>
    <submittedName>
        <fullName evidence="2">Uncharacterized protein</fullName>
    </submittedName>
</protein>
<dbReference type="RefSeq" id="WP_210537105.1">
    <property type="nucleotide sequence ID" value="NZ_JAGKTC010000003.1"/>
</dbReference>
<reference evidence="2" key="1">
    <citation type="journal article" date="2016" name="Int. J. Syst. Evol. Microbiol.">
        <title>Pseudoxanthomonas helianthi sp. nov., isolated from roots of Jerusalem artichoke (Helianthus tuberosus).</title>
        <authorList>
            <person name="Kittiwongwattana C."/>
            <person name="Thawai C."/>
        </authorList>
    </citation>
    <scope>NUCLEOTIDE SEQUENCE</scope>
    <source>
        <strain evidence="2">110414</strain>
    </source>
</reference>
<proteinExistence type="predicted"/>
<keyword evidence="1" id="KW-0732">Signal</keyword>
<reference evidence="2" key="2">
    <citation type="submission" date="2021-03" db="EMBL/GenBank/DDBJ databases">
        <authorList>
            <person name="Cao W."/>
        </authorList>
    </citation>
    <scope>NUCLEOTIDE SEQUENCE</scope>
    <source>
        <strain evidence="2">110414</strain>
    </source>
</reference>
<evidence type="ECO:0000256" key="1">
    <source>
        <dbReference type="SAM" id="SignalP"/>
    </source>
</evidence>
<name>A0A940X3H0_9GAMM</name>
<accession>A0A940X3H0</accession>
<comment type="caution">
    <text evidence="2">The sequence shown here is derived from an EMBL/GenBank/DDBJ whole genome shotgun (WGS) entry which is preliminary data.</text>
</comment>
<evidence type="ECO:0000313" key="2">
    <source>
        <dbReference type="EMBL" id="MBP3985224.1"/>
    </source>
</evidence>
<keyword evidence="3" id="KW-1185">Reference proteome</keyword>
<feature type="signal peptide" evidence="1">
    <location>
        <begin position="1"/>
        <end position="24"/>
    </location>
</feature>
<sequence>MKASQWLGRSVAVLVLACSAAAHAQSCGLNSHHVPFQVDAGTTPTDVDEETVRAPELKALRLDRGIGGAPGTCDGSGILTLRLDWPRGDYAIDQVGFEFRVVASQSPYAVFPAEPVAVTTGDRRSELLFFWPDDPPGRQQPLRMEVEVRAVTRNNLRGPPARLTIDSLDLD</sequence>
<organism evidence="2 3">
    <name type="scientific">Pseudoxanthomonas helianthi</name>
    <dbReference type="NCBI Taxonomy" id="1453541"/>
    <lineage>
        <taxon>Bacteria</taxon>
        <taxon>Pseudomonadati</taxon>
        <taxon>Pseudomonadota</taxon>
        <taxon>Gammaproteobacteria</taxon>
        <taxon>Lysobacterales</taxon>
        <taxon>Lysobacteraceae</taxon>
        <taxon>Pseudoxanthomonas</taxon>
    </lineage>
</organism>